<dbReference type="Gene3D" id="2.60.40.4100">
    <property type="entry name" value="Zona pellucida, ZP-C domain"/>
    <property type="match status" value="1"/>
</dbReference>
<dbReference type="PANTHER" id="PTHR14002">
    <property type="entry name" value="ENDOGLIN/TGF-BETA RECEPTOR TYPE III"/>
    <property type="match status" value="1"/>
</dbReference>
<evidence type="ECO:0000256" key="11">
    <source>
        <dbReference type="SAM" id="Phobius"/>
    </source>
</evidence>
<keyword evidence="5 12" id="KW-0732">Signal</keyword>
<evidence type="ECO:0000256" key="6">
    <source>
        <dbReference type="ARBA" id="ARBA00022989"/>
    </source>
</evidence>
<dbReference type="OMA" id="QCEIPRE"/>
<dbReference type="GO" id="GO:0048845">
    <property type="term" value="P:venous blood vessel morphogenesis"/>
    <property type="evidence" value="ECO:0007669"/>
    <property type="project" value="Ensembl"/>
</dbReference>
<dbReference type="GO" id="GO:0035912">
    <property type="term" value="P:dorsal aorta morphogenesis"/>
    <property type="evidence" value="ECO:0007669"/>
    <property type="project" value="Ensembl"/>
</dbReference>
<dbReference type="GO" id="GO:0003222">
    <property type="term" value="P:ventricular trabecula myocardium morphogenesis"/>
    <property type="evidence" value="ECO:0007669"/>
    <property type="project" value="Ensembl"/>
</dbReference>
<dbReference type="GO" id="GO:0030546">
    <property type="term" value="F:signaling receptor activator activity"/>
    <property type="evidence" value="ECO:0007669"/>
    <property type="project" value="Ensembl"/>
</dbReference>
<feature type="chain" id="PRO_5025353133" evidence="12">
    <location>
        <begin position="22"/>
        <end position="656"/>
    </location>
</feature>
<dbReference type="GO" id="GO:0001569">
    <property type="term" value="P:branching involved in blood vessel morphogenesis"/>
    <property type="evidence" value="ECO:0007669"/>
    <property type="project" value="Ensembl"/>
</dbReference>
<dbReference type="GO" id="GO:0016604">
    <property type="term" value="C:nuclear body"/>
    <property type="evidence" value="ECO:0007669"/>
    <property type="project" value="Ensembl"/>
</dbReference>
<dbReference type="GO" id="GO:0022009">
    <property type="term" value="P:central nervous system vasculogenesis"/>
    <property type="evidence" value="ECO:0007669"/>
    <property type="project" value="Ensembl"/>
</dbReference>
<evidence type="ECO:0000256" key="7">
    <source>
        <dbReference type="ARBA" id="ARBA00023136"/>
    </source>
</evidence>
<keyword evidence="7 11" id="KW-0472">Membrane</keyword>
<dbReference type="GO" id="GO:0036122">
    <property type="term" value="F:BMP binding"/>
    <property type="evidence" value="ECO:0007669"/>
    <property type="project" value="Ensembl"/>
</dbReference>
<dbReference type="GO" id="GO:0009897">
    <property type="term" value="C:external side of plasma membrane"/>
    <property type="evidence" value="ECO:0007669"/>
    <property type="project" value="Ensembl"/>
</dbReference>
<dbReference type="GO" id="GO:0030513">
    <property type="term" value="P:positive regulation of BMP signaling pathway"/>
    <property type="evidence" value="ECO:0007669"/>
    <property type="project" value="Ensembl"/>
</dbReference>
<dbReference type="PANTHER" id="PTHR14002:SF1">
    <property type="entry name" value="ENDOGLIN"/>
    <property type="match status" value="1"/>
</dbReference>
<dbReference type="GO" id="GO:0042803">
    <property type="term" value="F:protein homodimerization activity"/>
    <property type="evidence" value="ECO:0007669"/>
    <property type="project" value="Ensembl"/>
</dbReference>
<proteinExistence type="predicted"/>
<dbReference type="GeneTree" id="ENSGT00530000063861"/>
<feature type="region of interest" description="Disordered" evidence="10">
    <location>
        <begin position="622"/>
        <end position="656"/>
    </location>
</feature>
<evidence type="ECO:0000256" key="3">
    <source>
        <dbReference type="ARBA" id="ARBA00022553"/>
    </source>
</evidence>
<dbReference type="Ensembl" id="ENSPMRT00000027070.1">
    <property type="protein sequence ID" value="ENSPMRP00000025501.1"/>
    <property type="gene ID" value="ENSPMRG00000016516.1"/>
</dbReference>
<dbReference type="GO" id="GO:1905065">
    <property type="term" value="P:positive regulation of vascular associated smooth muscle cell differentiation"/>
    <property type="evidence" value="ECO:0007669"/>
    <property type="project" value="Ensembl"/>
</dbReference>
<feature type="transmembrane region" description="Helical" evidence="11">
    <location>
        <begin position="587"/>
        <end position="614"/>
    </location>
</feature>
<dbReference type="CTD" id="2022"/>
<evidence type="ECO:0000256" key="2">
    <source>
        <dbReference type="ARBA" id="ARBA00022475"/>
    </source>
</evidence>
<feature type="domain" description="TGFBR3/Endoglin-like N-terminal" evidence="14">
    <location>
        <begin position="45"/>
        <end position="198"/>
    </location>
</feature>
<dbReference type="GO" id="GO:0030336">
    <property type="term" value="P:negative regulation of cell migration"/>
    <property type="evidence" value="ECO:0007669"/>
    <property type="project" value="Ensembl"/>
</dbReference>
<dbReference type="GO" id="GO:0003273">
    <property type="term" value="P:cell migration involved in endocardial cushion formation"/>
    <property type="evidence" value="ECO:0007669"/>
    <property type="project" value="Ensembl"/>
</dbReference>
<dbReference type="GO" id="GO:0051897">
    <property type="term" value="P:positive regulation of phosphatidylinositol 3-kinase/protein kinase B signal transduction"/>
    <property type="evidence" value="ECO:0007669"/>
    <property type="project" value="Ensembl"/>
</dbReference>
<feature type="domain" description="ZP-N" evidence="13">
    <location>
        <begin position="371"/>
        <end position="452"/>
    </location>
</feature>
<dbReference type="GO" id="GO:0055009">
    <property type="term" value="P:atrial cardiac muscle tissue morphogenesis"/>
    <property type="evidence" value="ECO:0007669"/>
    <property type="project" value="Ensembl"/>
</dbReference>
<reference evidence="15" key="2">
    <citation type="submission" date="2025-09" db="UniProtKB">
        <authorList>
            <consortium name="Ensembl"/>
        </authorList>
    </citation>
    <scope>IDENTIFICATION</scope>
</reference>
<evidence type="ECO:0000259" key="13">
    <source>
        <dbReference type="Pfam" id="PF23344"/>
    </source>
</evidence>
<dbReference type="GO" id="GO:0005114">
    <property type="term" value="F:type II transforming growth factor beta receptor binding"/>
    <property type="evidence" value="ECO:0007669"/>
    <property type="project" value="Ensembl"/>
</dbReference>
<dbReference type="GO" id="GO:0045944">
    <property type="term" value="P:positive regulation of transcription by RNA polymerase II"/>
    <property type="evidence" value="ECO:0007669"/>
    <property type="project" value="Ensembl"/>
</dbReference>
<dbReference type="GO" id="GO:1905007">
    <property type="term" value="P:positive regulation of epithelial to mesenchymal transition involved in endocardial cushion formation"/>
    <property type="evidence" value="ECO:0007669"/>
    <property type="project" value="Ensembl"/>
</dbReference>
<dbReference type="RefSeq" id="XP_028570530.1">
    <property type="nucleotide sequence ID" value="XM_028714697.1"/>
</dbReference>
<dbReference type="GO" id="GO:0007179">
    <property type="term" value="P:transforming growth factor beta receptor signaling pathway"/>
    <property type="evidence" value="ECO:0007669"/>
    <property type="project" value="Ensembl"/>
</dbReference>
<keyword evidence="6 11" id="KW-1133">Transmembrane helix</keyword>
<dbReference type="Proteomes" id="UP000472272">
    <property type="component" value="Unplaced"/>
</dbReference>
<sequence>METGRCLAVLLLTWSVVTAGASPVDDPGCTLHPVKNDKQVKMRYTTSRVTSGCVGRGPRDTNMEVHILNLKYNISQMPLTRFSVNVSAAKGGRKVVFVVNSNKHTVLNVTTGDHRLAFVTDKHKLTVIGFNKEINKTDLSSSNAEILNWTKTNYGGVSTFVELEDPRKINFQVNREPSTSEKCVPKSYFDAEPYLEAEFDSDNTKSCLDPTVHPGREAHIMWLQQSPPDSGTQAVDLNIKVTCSNGKPAKELTTLLVLKSHERMFWNIDQMPEYVKFMVSGKYSIKKITKEPINGTVLPDSKEGLIKEARDKDFAFIASYTEIPAAKSITLELVRDCGGKKTEVTTAPHSKISEPSKVVQGLMELCRPWKCTENAIEVALPKSLLERSQVDITEMTLEDPACRATDNMTHFVLKSIIEDCSTNLEGGIHAKNQLVLTLASHPDKIMVPFQCDLPEKLFLHLYQTPDFSSPSTTVVEVNKVTYVQVSFQTADGNSPLRLQDCYLQIPDQAAPQMLIRSGMPKSYSVEILNSPNTKTNRFSFIYKAEEQQRSTLSATLFCQVDRENQHGSYNASIKVMLKNPASLSRGLGIGTVLGITFGAFLIGVMLTATLWYIYSHTRPTAKMQPVSANPPASESSSTNHSIGSTQSTPCSTSSMA</sequence>
<dbReference type="InterPro" id="IPR055356">
    <property type="entry name" value="ZP-N"/>
</dbReference>
<evidence type="ECO:0000256" key="4">
    <source>
        <dbReference type="ARBA" id="ARBA00022692"/>
    </source>
</evidence>
<organism evidence="15 16">
    <name type="scientific">Podarcis muralis</name>
    <name type="common">Wall lizard</name>
    <name type="synonym">Lacerta muralis</name>
    <dbReference type="NCBI Taxonomy" id="64176"/>
    <lineage>
        <taxon>Eukaryota</taxon>
        <taxon>Metazoa</taxon>
        <taxon>Chordata</taxon>
        <taxon>Craniata</taxon>
        <taxon>Vertebrata</taxon>
        <taxon>Euteleostomi</taxon>
        <taxon>Lepidosauria</taxon>
        <taxon>Squamata</taxon>
        <taxon>Bifurcata</taxon>
        <taxon>Unidentata</taxon>
        <taxon>Episquamata</taxon>
        <taxon>Laterata</taxon>
        <taxon>Lacertibaenia</taxon>
        <taxon>Lacertidae</taxon>
        <taxon>Podarcis</taxon>
    </lineage>
</organism>
<dbReference type="GO" id="GO:0017015">
    <property type="term" value="P:regulation of transforming growth factor beta receptor signaling pathway"/>
    <property type="evidence" value="ECO:0007669"/>
    <property type="project" value="Ensembl"/>
</dbReference>
<keyword evidence="8" id="KW-1015">Disulfide bond</keyword>
<reference evidence="15" key="1">
    <citation type="submission" date="2025-08" db="UniProtKB">
        <authorList>
            <consortium name="Ensembl"/>
        </authorList>
    </citation>
    <scope>IDENTIFICATION</scope>
</reference>
<dbReference type="GO" id="GO:0072563">
    <property type="term" value="C:endothelial microparticle"/>
    <property type="evidence" value="ECO:0007669"/>
    <property type="project" value="Ensembl"/>
</dbReference>
<name>A0A670JM69_PODMU</name>
<dbReference type="GO" id="GO:0015026">
    <property type="term" value="F:coreceptor activity"/>
    <property type="evidence" value="ECO:0007669"/>
    <property type="project" value="Ensembl"/>
</dbReference>
<accession>A0A670JM69</accession>
<dbReference type="GO" id="GO:0048745">
    <property type="term" value="P:smooth muscle tissue development"/>
    <property type="evidence" value="ECO:0007669"/>
    <property type="project" value="Ensembl"/>
</dbReference>
<keyword evidence="3" id="KW-0597">Phosphoprotein</keyword>
<dbReference type="GO" id="GO:0060391">
    <property type="term" value="P:positive regulation of SMAD protein signal transduction"/>
    <property type="evidence" value="ECO:0007669"/>
    <property type="project" value="Ensembl"/>
</dbReference>
<keyword evidence="16" id="KW-1185">Reference proteome</keyword>
<evidence type="ECO:0000256" key="9">
    <source>
        <dbReference type="ARBA" id="ARBA00023180"/>
    </source>
</evidence>
<evidence type="ECO:0000256" key="10">
    <source>
        <dbReference type="SAM" id="MobiDB-lite"/>
    </source>
</evidence>
<dbReference type="GO" id="GO:0045766">
    <property type="term" value="P:positive regulation of angiogenesis"/>
    <property type="evidence" value="ECO:0007669"/>
    <property type="project" value="Ensembl"/>
</dbReference>
<dbReference type="GO" id="GO:0003148">
    <property type="term" value="P:outflow tract septum morphogenesis"/>
    <property type="evidence" value="ECO:0007669"/>
    <property type="project" value="Ensembl"/>
</dbReference>
<keyword evidence="9" id="KW-0325">Glycoprotein</keyword>
<feature type="signal peptide" evidence="12">
    <location>
        <begin position="1"/>
        <end position="21"/>
    </location>
</feature>
<dbReference type="Gene3D" id="2.60.40.3210">
    <property type="entry name" value="Zona pellucida, ZP-N domain"/>
    <property type="match status" value="1"/>
</dbReference>
<evidence type="ECO:0000313" key="15">
    <source>
        <dbReference type="Ensembl" id="ENSPMRP00000025501.1"/>
    </source>
</evidence>
<evidence type="ECO:0000259" key="14">
    <source>
        <dbReference type="Pfam" id="PF26060"/>
    </source>
</evidence>
<dbReference type="GO" id="GO:0003198">
    <property type="term" value="P:epithelial to mesenchymal transition involved in endocardial cushion formation"/>
    <property type="evidence" value="ECO:0007669"/>
    <property type="project" value="Ensembl"/>
</dbReference>
<dbReference type="Pfam" id="PF26060">
    <property type="entry name" value="TGFBR3_N"/>
    <property type="match status" value="2"/>
</dbReference>
<dbReference type="GO" id="GO:0043235">
    <property type="term" value="C:receptor complex"/>
    <property type="evidence" value="ECO:0007669"/>
    <property type="project" value="Ensembl"/>
</dbReference>
<dbReference type="InterPro" id="IPR058899">
    <property type="entry name" value="TGFBR3/Endoglin-like_N"/>
</dbReference>
<dbReference type="GO" id="GO:0010629">
    <property type="term" value="P:negative regulation of gene expression"/>
    <property type="evidence" value="ECO:0007669"/>
    <property type="project" value="Ensembl"/>
</dbReference>
<dbReference type="GO" id="GO:0005539">
    <property type="term" value="F:glycosaminoglycan binding"/>
    <property type="evidence" value="ECO:0007669"/>
    <property type="project" value="Ensembl"/>
</dbReference>
<keyword evidence="2" id="KW-1003">Cell membrane</keyword>
<dbReference type="GO" id="GO:1905222">
    <property type="term" value="P:atrioventricular canal morphogenesis"/>
    <property type="evidence" value="ECO:0007669"/>
    <property type="project" value="Ensembl"/>
</dbReference>
<protein>
    <submittedName>
        <fullName evidence="15">Endoglin</fullName>
    </submittedName>
</protein>
<dbReference type="GO" id="GO:0050431">
    <property type="term" value="F:transforming growth factor beta binding"/>
    <property type="evidence" value="ECO:0007669"/>
    <property type="project" value="Ensembl"/>
</dbReference>
<dbReference type="GO" id="GO:0001947">
    <property type="term" value="P:heart looping"/>
    <property type="evidence" value="ECO:0007669"/>
    <property type="project" value="Ensembl"/>
</dbReference>
<dbReference type="Pfam" id="PF23344">
    <property type="entry name" value="ZP-N"/>
    <property type="match status" value="1"/>
</dbReference>
<evidence type="ECO:0000256" key="12">
    <source>
        <dbReference type="SAM" id="SignalP"/>
    </source>
</evidence>
<dbReference type="GO" id="GO:0097084">
    <property type="term" value="P:vascular associated smooth muscle cell development"/>
    <property type="evidence" value="ECO:0007669"/>
    <property type="project" value="Ensembl"/>
</dbReference>
<feature type="domain" description="TGFBR3/Endoglin-like N-terminal" evidence="14">
    <location>
        <begin position="213"/>
        <end position="336"/>
    </location>
</feature>
<dbReference type="GeneID" id="114588908"/>
<dbReference type="GO" id="GO:0005534">
    <property type="term" value="F:galactose binding"/>
    <property type="evidence" value="ECO:0007669"/>
    <property type="project" value="Ensembl"/>
</dbReference>
<keyword evidence="4 11" id="KW-0812">Transmembrane</keyword>
<feature type="compositionally biased region" description="Polar residues" evidence="10">
    <location>
        <begin position="626"/>
        <end position="656"/>
    </location>
</feature>
<dbReference type="InterPro" id="IPR042235">
    <property type="entry name" value="ZP-C_dom"/>
</dbReference>
<evidence type="ECO:0000256" key="8">
    <source>
        <dbReference type="ARBA" id="ARBA00023157"/>
    </source>
</evidence>
<dbReference type="AlphaFoldDB" id="A0A670JM69"/>
<dbReference type="GO" id="GO:0034713">
    <property type="term" value="F:type I transforming growth factor beta receptor binding"/>
    <property type="evidence" value="ECO:0007669"/>
    <property type="project" value="Ensembl"/>
</dbReference>
<comment type="subcellular location">
    <subcellularLocation>
        <location evidence="1">Cell membrane</location>
        <topology evidence="1">Single-pass type I membrane protein</topology>
    </subcellularLocation>
</comment>
<gene>
    <name evidence="15" type="primary">ENG</name>
</gene>
<evidence type="ECO:0000256" key="1">
    <source>
        <dbReference type="ARBA" id="ARBA00004251"/>
    </source>
</evidence>
<evidence type="ECO:0000313" key="16">
    <source>
        <dbReference type="Proteomes" id="UP000472272"/>
    </source>
</evidence>
<evidence type="ECO:0000256" key="5">
    <source>
        <dbReference type="ARBA" id="ARBA00022729"/>
    </source>
</evidence>